<dbReference type="Gene3D" id="1.10.357.10">
    <property type="entry name" value="Tetracycline Repressor, domain 2"/>
    <property type="match status" value="1"/>
</dbReference>
<protein>
    <submittedName>
        <fullName evidence="6">TetR family transcriptional regulator</fullName>
    </submittedName>
</protein>
<dbReference type="EMBL" id="VLJV01000001">
    <property type="protein sequence ID" value="TWH22463.1"/>
    <property type="molecule type" value="Genomic_DNA"/>
</dbReference>
<dbReference type="InterPro" id="IPR009057">
    <property type="entry name" value="Homeodomain-like_sf"/>
</dbReference>
<evidence type="ECO:0000313" key="6">
    <source>
        <dbReference type="EMBL" id="TWH22463.1"/>
    </source>
</evidence>
<proteinExistence type="predicted"/>
<dbReference type="GO" id="GO:0000976">
    <property type="term" value="F:transcription cis-regulatory region binding"/>
    <property type="evidence" value="ECO:0007669"/>
    <property type="project" value="TreeGrafter"/>
</dbReference>
<evidence type="ECO:0000256" key="4">
    <source>
        <dbReference type="PROSITE-ProRule" id="PRU00335"/>
    </source>
</evidence>
<gene>
    <name evidence="6" type="ORF">JD82_04344</name>
</gene>
<dbReference type="Pfam" id="PF00440">
    <property type="entry name" value="TetR_N"/>
    <property type="match status" value="1"/>
</dbReference>
<feature type="DNA-binding region" description="H-T-H motif" evidence="4">
    <location>
        <begin position="33"/>
        <end position="52"/>
    </location>
</feature>
<dbReference type="Gene3D" id="1.10.10.60">
    <property type="entry name" value="Homeodomain-like"/>
    <property type="match status" value="1"/>
</dbReference>
<evidence type="ECO:0000313" key="7">
    <source>
        <dbReference type="Proteomes" id="UP000317303"/>
    </source>
</evidence>
<name>A0A660CLF1_9PSEU</name>
<comment type="caution">
    <text evidence="6">The sequence shown here is derived from an EMBL/GenBank/DDBJ whole genome shotgun (WGS) entry which is preliminary data.</text>
</comment>
<sequence>MATARKAQSAETASALKAAARRVFARQGYLSAKITDITREAGRAAGSFYNHFAGKEELLEALLTDMLAEADLDVYADPEHSEDLRDRDAVRWHVAAYWRFHRAHVPELTALRQAAMVDERFAGRMQEITAADREHLSRHLSHVDGLPGDPQLVGSAVRALLEQFAWTWLTLGGDGSGRELSDDEAIEFLTDFIHRALTCGAAAQPG</sequence>
<reference evidence="6 7" key="1">
    <citation type="submission" date="2019-07" db="EMBL/GenBank/DDBJ databases">
        <title>R&amp;d 2014.</title>
        <authorList>
            <person name="Klenk H.-P."/>
        </authorList>
    </citation>
    <scope>NUCLEOTIDE SEQUENCE [LARGE SCALE GENOMIC DNA]</scope>
    <source>
        <strain evidence="6 7">DSM 43194</strain>
    </source>
</reference>
<dbReference type="PRINTS" id="PR00455">
    <property type="entry name" value="HTHTETR"/>
</dbReference>
<keyword evidence="2 4" id="KW-0238">DNA-binding</keyword>
<dbReference type="Proteomes" id="UP000317303">
    <property type="component" value="Unassembled WGS sequence"/>
</dbReference>
<dbReference type="AlphaFoldDB" id="A0A660CLF1"/>
<feature type="domain" description="HTH tetR-type" evidence="5">
    <location>
        <begin position="10"/>
        <end position="70"/>
    </location>
</feature>
<evidence type="ECO:0000256" key="2">
    <source>
        <dbReference type="ARBA" id="ARBA00023125"/>
    </source>
</evidence>
<dbReference type="GO" id="GO:0003700">
    <property type="term" value="F:DNA-binding transcription factor activity"/>
    <property type="evidence" value="ECO:0007669"/>
    <property type="project" value="TreeGrafter"/>
</dbReference>
<dbReference type="RefSeq" id="WP_030533281.1">
    <property type="nucleotide sequence ID" value="NZ_JOIJ01000013.1"/>
</dbReference>
<accession>A0A660CLF1</accession>
<evidence type="ECO:0000256" key="3">
    <source>
        <dbReference type="ARBA" id="ARBA00023163"/>
    </source>
</evidence>
<keyword evidence="3" id="KW-0804">Transcription</keyword>
<keyword evidence="7" id="KW-1185">Reference proteome</keyword>
<dbReference type="PANTHER" id="PTHR30055">
    <property type="entry name" value="HTH-TYPE TRANSCRIPTIONAL REGULATOR RUTR"/>
    <property type="match status" value="1"/>
</dbReference>
<dbReference type="PANTHER" id="PTHR30055:SF234">
    <property type="entry name" value="HTH-TYPE TRANSCRIPTIONAL REGULATOR BETI"/>
    <property type="match status" value="1"/>
</dbReference>
<dbReference type="InterPro" id="IPR001647">
    <property type="entry name" value="HTH_TetR"/>
</dbReference>
<dbReference type="OrthoDB" id="3237195at2"/>
<dbReference type="InterPro" id="IPR050109">
    <property type="entry name" value="HTH-type_TetR-like_transc_reg"/>
</dbReference>
<dbReference type="SUPFAM" id="SSF48498">
    <property type="entry name" value="Tetracyclin repressor-like, C-terminal domain"/>
    <property type="match status" value="1"/>
</dbReference>
<organism evidence="6 7">
    <name type="scientific">Prauserella rugosa</name>
    <dbReference type="NCBI Taxonomy" id="43354"/>
    <lineage>
        <taxon>Bacteria</taxon>
        <taxon>Bacillati</taxon>
        <taxon>Actinomycetota</taxon>
        <taxon>Actinomycetes</taxon>
        <taxon>Pseudonocardiales</taxon>
        <taxon>Pseudonocardiaceae</taxon>
        <taxon>Prauserella</taxon>
    </lineage>
</organism>
<evidence type="ECO:0000259" key="5">
    <source>
        <dbReference type="PROSITE" id="PS50977"/>
    </source>
</evidence>
<dbReference type="PROSITE" id="PS50977">
    <property type="entry name" value="HTH_TETR_2"/>
    <property type="match status" value="1"/>
</dbReference>
<dbReference type="SUPFAM" id="SSF46689">
    <property type="entry name" value="Homeodomain-like"/>
    <property type="match status" value="1"/>
</dbReference>
<keyword evidence="1" id="KW-0805">Transcription regulation</keyword>
<evidence type="ECO:0000256" key="1">
    <source>
        <dbReference type="ARBA" id="ARBA00023015"/>
    </source>
</evidence>
<dbReference type="InterPro" id="IPR036271">
    <property type="entry name" value="Tet_transcr_reg_TetR-rel_C_sf"/>
</dbReference>